<dbReference type="Proteomes" id="UP000553776">
    <property type="component" value="Unassembled WGS sequence"/>
</dbReference>
<dbReference type="GO" id="GO:0005886">
    <property type="term" value="C:plasma membrane"/>
    <property type="evidence" value="ECO:0007669"/>
    <property type="project" value="UniProtKB-SubCell"/>
</dbReference>
<comment type="subcellular location">
    <subcellularLocation>
        <location evidence="1">Cell membrane</location>
    </subcellularLocation>
</comment>
<comment type="similarity">
    <text evidence="5">Belongs to the methyl-accepting chemotaxis (MCP) protein family.</text>
</comment>
<dbReference type="PROSITE" id="PS50111">
    <property type="entry name" value="CHEMOTAXIS_TRANSDUC_2"/>
    <property type="match status" value="1"/>
</dbReference>
<protein>
    <submittedName>
        <fullName evidence="11">Methyl-accepting chemotaxis protein</fullName>
    </submittedName>
</protein>
<feature type="transmembrane region" description="Helical" evidence="8">
    <location>
        <begin position="185"/>
        <end position="208"/>
    </location>
</feature>
<keyword evidence="8" id="KW-0812">Transmembrane</keyword>
<dbReference type="Pfam" id="PF00015">
    <property type="entry name" value="MCPsignal"/>
    <property type="match status" value="1"/>
</dbReference>
<evidence type="ECO:0000313" key="12">
    <source>
        <dbReference type="Proteomes" id="UP000553776"/>
    </source>
</evidence>
<evidence type="ECO:0000256" key="6">
    <source>
        <dbReference type="PROSITE-ProRule" id="PRU00284"/>
    </source>
</evidence>
<keyword evidence="2" id="KW-1003">Cell membrane</keyword>
<dbReference type="Pfam" id="PF12729">
    <property type="entry name" value="4HB_MCP_1"/>
    <property type="match status" value="1"/>
</dbReference>
<dbReference type="CDD" id="cd06225">
    <property type="entry name" value="HAMP"/>
    <property type="match status" value="1"/>
</dbReference>
<evidence type="ECO:0000259" key="9">
    <source>
        <dbReference type="PROSITE" id="PS50111"/>
    </source>
</evidence>
<dbReference type="AlphaFoldDB" id="A0A841TZD3"/>
<evidence type="ECO:0000256" key="4">
    <source>
        <dbReference type="ARBA" id="ARBA00023224"/>
    </source>
</evidence>
<proteinExistence type="inferred from homology"/>
<dbReference type="Pfam" id="PF00672">
    <property type="entry name" value="HAMP"/>
    <property type="match status" value="1"/>
</dbReference>
<feature type="domain" description="HAMP" evidence="10">
    <location>
        <begin position="208"/>
        <end position="261"/>
    </location>
</feature>
<keyword evidence="4 6" id="KW-0807">Transducer</keyword>
<dbReference type="SMART" id="SM00283">
    <property type="entry name" value="MA"/>
    <property type="match status" value="1"/>
</dbReference>
<evidence type="ECO:0000256" key="3">
    <source>
        <dbReference type="ARBA" id="ARBA00023136"/>
    </source>
</evidence>
<dbReference type="InterPro" id="IPR024478">
    <property type="entry name" value="HlyB_4HB_MCP"/>
</dbReference>
<evidence type="ECO:0000256" key="1">
    <source>
        <dbReference type="ARBA" id="ARBA00004236"/>
    </source>
</evidence>
<evidence type="ECO:0000256" key="2">
    <source>
        <dbReference type="ARBA" id="ARBA00022475"/>
    </source>
</evidence>
<dbReference type="CDD" id="cd11386">
    <property type="entry name" value="MCP_signal"/>
    <property type="match status" value="1"/>
</dbReference>
<sequence>MKTRWTVRNKLVGGFAMIFILSAVLAAIGAASIKTVRDNSKELTTNWLWGIETINRVKVGTQQFVNLFYQTMMTKDPAGQKPILDAMKTEIDSIGRNIESYASSVSNEEDQANYDELKKNWNLFKEQYGGSQAEEPGRQQSGTPSGDVVKTFTDMVTVLDRMIQFNHDGAVESVDKNEALYKRSVLATIIVGAVSLIAMIGLGVTLTLSITRPLNRATQALNRISAGDLAIGHIHIRRKDEFGVMLEAVNVTVEHLRQSVRQMQDAASSVAASAEQLDASSDQNSGAARQVAEAIQQVAADSERQAAVSGECERVMDEMAEGVQRIAETTSDIADLSGSAARSAREGVERIQDVSSRIRALRNTANEAGDDIRRLEEQSEQIGSISTLIGEIATQTHLLALNAAIEAARAGEHGAGFAVVAGEVRKLAAQTDESVKGIGELLRAVGSTTRQAAEAMSRSLAQADESVEAVAEAERAFERIAGSSGEVSVRIQETAAAAQQLAASSEEVAASVANMGHLASRTAEASRQVAGATEEQLASSEEIAASSRMLSATANDLQDTVRTFEI</sequence>
<evidence type="ECO:0000256" key="7">
    <source>
        <dbReference type="SAM" id="MobiDB-lite"/>
    </source>
</evidence>
<dbReference type="Gene3D" id="1.10.287.950">
    <property type="entry name" value="Methyl-accepting chemotaxis protein"/>
    <property type="match status" value="1"/>
</dbReference>
<dbReference type="InterPro" id="IPR004089">
    <property type="entry name" value="MCPsignal_dom"/>
</dbReference>
<evidence type="ECO:0000313" key="11">
    <source>
        <dbReference type="EMBL" id="MBB6693636.1"/>
    </source>
</evidence>
<gene>
    <name evidence="11" type="ORF">H7B90_19770</name>
</gene>
<evidence type="ECO:0000256" key="5">
    <source>
        <dbReference type="ARBA" id="ARBA00029447"/>
    </source>
</evidence>
<reference evidence="11 12" key="1">
    <citation type="submission" date="2020-08" db="EMBL/GenBank/DDBJ databases">
        <title>Cohnella phylogeny.</title>
        <authorList>
            <person name="Dunlap C."/>
        </authorList>
    </citation>
    <scope>NUCLEOTIDE SEQUENCE [LARGE SCALE GENOMIC DNA]</scope>
    <source>
        <strain evidence="11 12">DSM 25239</strain>
    </source>
</reference>
<evidence type="ECO:0000256" key="8">
    <source>
        <dbReference type="SAM" id="Phobius"/>
    </source>
</evidence>
<feature type="region of interest" description="Disordered" evidence="7">
    <location>
        <begin position="129"/>
        <end position="148"/>
    </location>
</feature>
<comment type="caution">
    <text evidence="11">The sequence shown here is derived from an EMBL/GenBank/DDBJ whole genome shotgun (WGS) entry which is preliminary data.</text>
</comment>
<dbReference type="RefSeq" id="WP_185137614.1">
    <property type="nucleotide sequence ID" value="NZ_JACJVR010000076.1"/>
</dbReference>
<dbReference type="PANTHER" id="PTHR32089:SF112">
    <property type="entry name" value="LYSOZYME-LIKE PROTEIN-RELATED"/>
    <property type="match status" value="1"/>
</dbReference>
<dbReference type="GO" id="GO:0007165">
    <property type="term" value="P:signal transduction"/>
    <property type="evidence" value="ECO:0007669"/>
    <property type="project" value="UniProtKB-KW"/>
</dbReference>
<dbReference type="SMART" id="SM00304">
    <property type="entry name" value="HAMP"/>
    <property type="match status" value="1"/>
</dbReference>
<dbReference type="SUPFAM" id="SSF58104">
    <property type="entry name" value="Methyl-accepting chemotaxis protein (MCP) signaling domain"/>
    <property type="match status" value="1"/>
</dbReference>
<dbReference type="PROSITE" id="PS50885">
    <property type="entry name" value="HAMP"/>
    <property type="match status" value="1"/>
</dbReference>
<keyword evidence="12" id="KW-1185">Reference proteome</keyword>
<name>A0A841TZD3_9BACL</name>
<evidence type="ECO:0000259" key="10">
    <source>
        <dbReference type="PROSITE" id="PS50885"/>
    </source>
</evidence>
<dbReference type="EMBL" id="JACJVR010000076">
    <property type="protein sequence ID" value="MBB6693636.1"/>
    <property type="molecule type" value="Genomic_DNA"/>
</dbReference>
<organism evidence="11 12">
    <name type="scientific">Cohnella xylanilytica</name>
    <dbReference type="NCBI Taxonomy" id="557555"/>
    <lineage>
        <taxon>Bacteria</taxon>
        <taxon>Bacillati</taxon>
        <taxon>Bacillota</taxon>
        <taxon>Bacilli</taxon>
        <taxon>Bacillales</taxon>
        <taxon>Paenibacillaceae</taxon>
        <taxon>Cohnella</taxon>
    </lineage>
</organism>
<keyword evidence="3 8" id="KW-0472">Membrane</keyword>
<accession>A0A841TZD3</accession>
<feature type="domain" description="Methyl-accepting transducer" evidence="9">
    <location>
        <begin position="280"/>
        <end position="516"/>
    </location>
</feature>
<dbReference type="InterPro" id="IPR003660">
    <property type="entry name" value="HAMP_dom"/>
</dbReference>
<dbReference type="PANTHER" id="PTHR32089">
    <property type="entry name" value="METHYL-ACCEPTING CHEMOTAXIS PROTEIN MCPB"/>
    <property type="match status" value="1"/>
</dbReference>
<keyword evidence="8" id="KW-1133">Transmembrane helix</keyword>
<dbReference type="Gene3D" id="6.10.340.10">
    <property type="match status" value="1"/>
</dbReference>